<keyword evidence="2" id="KW-1185">Reference proteome</keyword>
<evidence type="ECO:0000313" key="2">
    <source>
        <dbReference type="Proteomes" id="UP001197875"/>
    </source>
</evidence>
<comment type="caution">
    <text evidence="1">The sequence shown here is derived from an EMBL/GenBank/DDBJ whole genome shotgun (WGS) entry which is preliminary data.</text>
</comment>
<organism evidence="1 2">
    <name type="scientific">Fusicatenibacter faecihominis</name>
    <dbReference type="NCBI Taxonomy" id="2881276"/>
    <lineage>
        <taxon>Bacteria</taxon>
        <taxon>Bacillati</taxon>
        <taxon>Bacillota</taxon>
        <taxon>Clostridia</taxon>
        <taxon>Lachnospirales</taxon>
        <taxon>Lachnospiraceae</taxon>
        <taxon>Fusicatenibacter</taxon>
    </lineage>
</organism>
<accession>A0AAE3DV15</accession>
<gene>
    <name evidence="1" type="ORF">LKD71_14135</name>
</gene>
<dbReference type="EMBL" id="JAJEPR010000032">
    <property type="protein sequence ID" value="MCC2190925.1"/>
    <property type="molecule type" value="Genomic_DNA"/>
</dbReference>
<reference evidence="1 2" key="1">
    <citation type="submission" date="2021-10" db="EMBL/GenBank/DDBJ databases">
        <title>Anaerobic single-cell dispensing facilitates the cultivation of human gut bacteria.</title>
        <authorList>
            <person name="Afrizal A."/>
        </authorList>
    </citation>
    <scope>NUCLEOTIDE SEQUENCE [LARGE SCALE GENOMIC DNA]</scope>
    <source>
        <strain evidence="1 2">CLA-AA-H277</strain>
    </source>
</reference>
<sequence length="99" mass="11569">MNEKIDLSGVFSLAYIKKTRYTGSFHSMRYLLTLKDGQISATIYPGPYCFEVTPDDEKETKLFEYSPEGLTETVDWLNQRYDEFYREKDSILTGDESLQ</sequence>
<dbReference type="Proteomes" id="UP001197875">
    <property type="component" value="Unassembled WGS sequence"/>
</dbReference>
<dbReference type="AlphaFoldDB" id="A0AAE3DV15"/>
<proteinExistence type="predicted"/>
<protein>
    <submittedName>
        <fullName evidence="1">GNAT family acetyltransferase</fullName>
    </submittedName>
</protein>
<evidence type="ECO:0000313" key="1">
    <source>
        <dbReference type="EMBL" id="MCC2190925.1"/>
    </source>
</evidence>
<dbReference type="RefSeq" id="WP_227615954.1">
    <property type="nucleotide sequence ID" value="NZ_JAJEPR010000032.1"/>
</dbReference>
<name>A0AAE3DV15_9FIRM</name>